<name>A0A9P5VNV0_9FUNG</name>
<dbReference type="InterPro" id="IPR011333">
    <property type="entry name" value="SKP1/BTB/POZ_sf"/>
</dbReference>
<dbReference type="AlphaFoldDB" id="A0A9P5VNV0"/>
<sequence length="346" mass="39291">MNTLRLRFASCFDNHPYAAQHQIAQKRYKVPPSYFTLSTQEFKLCGIGNVLDFTLVFNDPHNGNTMLSNTVKSTRAMQLKEVSDQHTSVICEKSLSVNYFYDSGAQMVVDGTVLLDPCPCFEIVLSSLPLTLLNSRLSMDLTAETKHKPPFGLSIMSRFLRDDRTFDAEYRSLQPIPGTKPHIVCAHRAVLKTNPVLREFIEKQTRPRSFKVQGIDSTTLQLVINHIYLGQIEGGLGFSGIASWPHLYQAAQKFGIQQLDRLALERYMTYINVSNVLDELFGWAHQHKELEDKLIEYAATNVQEVFARVRGQRLEVFKKEPKYSRIIDAIVSKALGPTAAQKLTKY</sequence>
<reference evidence="1" key="1">
    <citation type="journal article" date="2020" name="Fungal Divers.">
        <title>Resolving the Mortierellaceae phylogeny through synthesis of multi-gene phylogenetics and phylogenomics.</title>
        <authorList>
            <person name="Vandepol N."/>
            <person name="Liber J."/>
            <person name="Desiro A."/>
            <person name="Na H."/>
            <person name="Kennedy M."/>
            <person name="Barry K."/>
            <person name="Grigoriev I.V."/>
            <person name="Miller A.N."/>
            <person name="O'Donnell K."/>
            <person name="Stajich J.E."/>
            <person name="Bonito G."/>
        </authorList>
    </citation>
    <scope>NUCLEOTIDE SEQUENCE</scope>
    <source>
        <strain evidence="1">NVP1</strain>
    </source>
</reference>
<comment type="caution">
    <text evidence="1">The sequence shown here is derived from an EMBL/GenBank/DDBJ whole genome shotgun (WGS) entry which is preliminary data.</text>
</comment>
<evidence type="ECO:0000313" key="1">
    <source>
        <dbReference type="EMBL" id="KAF9334493.1"/>
    </source>
</evidence>
<dbReference type="Gene3D" id="3.30.710.10">
    <property type="entry name" value="Potassium Channel Kv1.1, Chain A"/>
    <property type="match status" value="1"/>
</dbReference>
<keyword evidence="2" id="KW-1185">Reference proteome</keyword>
<dbReference type="EMBL" id="JAAAUY010000145">
    <property type="protein sequence ID" value="KAF9334493.1"/>
    <property type="molecule type" value="Genomic_DNA"/>
</dbReference>
<proteinExistence type="predicted"/>
<evidence type="ECO:0000313" key="2">
    <source>
        <dbReference type="Proteomes" id="UP000696485"/>
    </source>
</evidence>
<dbReference type="Proteomes" id="UP000696485">
    <property type="component" value="Unassembled WGS sequence"/>
</dbReference>
<protein>
    <recommendedName>
        <fullName evidence="3">BTB domain-containing protein</fullName>
    </recommendedName>
</protein>
<accession>A0A9P5VNV0</accession>
<evidence type="ECO:0008006" key="3">
    <source>
        <dbReference type="Google" id="ProtNLM"/>
    </source>
</evidence>
<organism evidence="1 2">
    <name type="scientific">Podila minutissima</name>
    <dbReference type="NCBI Taxonomy" id="64525"/>
    <lineage>
        <taxon>Eukaryota</taxon>
        <taxon>Fungi</taxon>
        <taxon>Fungi incertae sedis</taxon>
        <taxon>Mucoromycota</taxon>
        <taxon>Mortierellomycotina</taxon>
        <taxon>Mortierellomycetes</taxon>
        <taxon>Mortierellales</taxon>
        <taxon>Mortierellaceae</taxon>
        <taxon>Podila</taxon>
    </lineage>
</organism>
<gene>
    <name evidence="1" type="ORF">BG006_002051</name>
</gene>